<dbReference type="InterPro" id="IPR051532">
    <property type="entry name" value="Ester_Hydrolysis_Enzymes"/>
</dbReference>
<organism evidence="2 3">
    <name type="scientific">Planococcus wigleyi</name>
    <dbReference type="NCBI Taxonomy" id="2762216"/>
    <lineage>
        <taxon>Bacteria</taxon>
        <taxon>Bacillati</taxon>
        <taxon>Bacillota</taxon>
        <taxon>Bacilli</taxon>
        <taxon>Bacillales</taxon>
        <taxon>Caryophanaceae</taxon>
        <taxon>Planococcus</taxon>
    </lineage>
</organism>
<gene>
    <name evidence="2" type="ORF">H9630_01340</name>
</gene>
<dbReference type="SUPFAM" id="SSF52266">
    <property type="entry name" value="SGNH hydrolase"/>
    <property type="match status" value="1"/>
</dbReference>
<name>A0ABR8W8U7_9BACL</name>
<keyword evidence="3" id="KW-1185">Reference proteome</keyword>
<reference evidence="2 3" key="1">
    <citation type="submission" date="2020-08" db="EMBL/GenBank/DDBJ databases">
        <title>A Genomic Blueprint of the Chicken Gut Microbiome.</title>
        <authorList>
            <person name="Gilroy R."/>
            <person name="Ravi A."/>
            <person name="Getino M."/>
            <person name="Pursley I."/>
            <person name="Horton D.L."/>
            <person name="Alikhan N.-F."/>
            <person name="Baker D."/>
            <person name="Gharbi K."/>
            <person name="Hall N."/>
            <person name="Watson M."/>
            <person name="Adriaenssens E.M."/>
            <person name="Foster-Nyarko E."/>
            <person name="Jarju S."/>
            <person name="Secka A."/>
            <person name="Antonio M."/>
            <person name="Oren A."/>
            <person name="Chaudhuri R."/>
            <person name="La Ragione R.M."/>
            <person name="Hildebrand F."/>
            <person name="Pallen M.J."/>
        </authorList>
    </citation>
    <scope>NUCLEOTIDE SEQUENCE [LARGE SCALE GENOMIC DNA]</scope>
    <source>
        <strain evidence="2 3">Sa1BUA13</strain>
    </source>
</reference>
<dbReference type="PANTHER" id="PTHR30383">
    <property type="entry name" value="THIOESTERASE 1/PROTEASE 1/LYSOPHOSPHOLIPASE L1"/>
    <property type="match status" value="1"/>
</dbReference>
<dbReference type="EMBL" id="JACSPU010000001">
    <property type="protein sequence ID" value="MBD8013443.1"/>
    <property type="molecule type" value="Genomic_DNA"/>
</dbReference>
<accession>A0ABR8W8U7</accession>
<dbReference type="GO" id="GO:0016787">
    <property type="term" value="F:hydrolase activity"/>
    <property type="evidence" value="ECO:0007669"/>
    <property type="project" value="UniProtKB-KW"/>
</dbReference>
<evidence type="ECO:0000259" key="1">
    <source>
        <dbReference type="Pfam" id="PF13472"/>
    </source>
</evidence>
<proteinExistence type="predicted"/>
<protein>
    <submittedName>
        <fullName evidence="2">SGNH/GDSL hydrolase family protein</fullName>
    </submittedName>
</protein>
<sequence>MMLNKLVYVLIISLILVIIIGETNFGNIEITEETALLPETSGAQAVAAEEPVTFAEKLAAGDSVTIVFLGDYVTSPDSLPDGNPNHVALLEKWFESNYPDQTTIVNAGMNANTVSHMKQRIGSDVLNHSPDLVVISAGLNDALGGWRIPVEEYAKNYGVMLEEITASGDTEVLIRTPNPTTSVGDNREMMPYMKASEALAAANNVHFFDFYQVMAAEIHSDAISQTALMQNSLYPNTKGQAYLFDKLKVYMATELIGK</sequence>
<dbReference type="PANTHER" id="PTHR30383:SF5">
    <property type="entry name" value="SGNH HYDROLASE-TYPE ESTERASE DOMAIN-CONTAINING PROTEIN"/>
    <property type="match status" value="1"/>
</dbReference>
<keyword evidence="2" id="KW-0378">Hydrolase</keyword>
<evidence type="ECO:0000313" key="2">
    <source>
        <dbReference type="EMBL" id="MBD8013443.1"/>
    </source>
</evidence>
<feature type="domain" description="SGNH hydrolase-type esterase" evidence="1">
    <location>
        <begin position="60"/>
        <end position="241"/>
    </location>
</feature>
<dbReference type="Proteomes" id="UP000658980">
    <property type="component" value="Unassembled WGS sequence"/>
</dbReference>
<comment type="caution">
    <text evidence="2">The sequence shown here is derived from an EMBL/GenBank/DDBJ whole genome shotgun (WGS) entry which is preliminary data.</text>
</comment>
<dbReference type="InterPro" id="IPR013830">
    <property type="entry name" value="SGNH_hydro"/>
</dbReference>
<evidence type="ECO:0000313" key="3">
    <source>
        <dbReference type="Proteomes" id="UP000658980"/>
    </source>
</evidence>
<dbReference type="Gene3D" id="3.40.50.1110">
    <property type="entry name" value="SGNH hydrolase"/>
    <property type="match status" value="1"/>
</dbReference>
<dbReference type="Pfam" id="PF13472">
    <property type="entry name" value="Lipase_GDSL_2"/>
    <property type="match status" value="1"/>
</dbReference>
<dbReference type="InterPro" id="IPR036514">
    <property type="entry name" value="SGNH_hydro_sf"/>
</dbReference>
<dbReference type="RefSeq" id="WP_191713693.1">
    <property type="nucleotide sequence ID" value="NZ_JACSPU010000001.1"/>
</dbReference>